<proteinExistence type="predicted"/>
<comment type="caution">
    <text evidence="2">The sequence shown here is derived from an EMBL/GenBank/DDBJ whole genome shotgun (WGS) entry which is preliminary data.</text>
</comment>
<evidence type="ECO:0000313" key="3">
    <source>
        <dbReference type="Proteomes" id="UP000034805"/>
    </source>
</evidence>
<gene>
    <name evidence="2" type="ORF">Z043_116905</name>
</gene>
<name>A0A0P7WM58_SCLFO</name>
<accession>A0A0P7WM58</accession>
<evidence type="ECO:0000313" key="2">
    <source>
        <dbReference type="EMBL" id="KPP64720.1"/>
    </source>
</evidence>
<dbReference type="Proteomes" id="UP000034805">
    <property type="component" value="Unassembled WGS sequence"/>
</dbReference>
<dbReference type="EMBL" id="JARO02006830">
    <property type="protein sequence ID" value="KPP64720.1"/>
    <property type="molecule type" value="Genomic_DNA"/>
</dbReference>
<dbReference type="AlphaFoldDB" id="A0A0P7WM58"/>
<sequence length="144" mass="15018">MASSPNPMVLHPVDEKGPGSETIAARERRVAGTSHAAVTDMRITTGNAAVSERGTATVTVTGSEIGTARGSTAIASTAEGRGLALQFASQAFRNRLSSHHPAGPPPACTCQHGANSLHGHLRQQYSKAKVMLMVNPTVLFFLCL</sequence>
<evidence type="ECO:0000256" key="1">
    <source>
        <dbReference type="SAM" id="MobiDB-lite"/>
    </source>
</evidence>
<feature type="region of interest" description="Disordered" evidence="1">
    <location>
        <begin position="1"/>
        <end position="20"/>
    </location>
</feature>
<reference evidence="2 3" key="1">
    <citation type="submission" date="2015-08" db="EMBL/GenBank/DDBJ databases">
        <title>The genome of the Asian arowana (Scleropages formosus).</title>
        <authorList>
            <person name="Tan M.H."/>
            <person name="Gan H.M."/>
            <person name="Croft L.J."/>
            <person name="Austin C.M."/>
        </authorList>
    </citation>
    <scope>NUCLEOTIDE SEQUENCE [LARGE SCALE GENOMIC DNA]</scope>
    <source>
        <strain evidence="2">Aro1</strain>
    </source>
</reference>
<protein>
    <submittedName>
        <fullName evidence="2">Uncharacterized protein</fullName>
    </submittedName>
</protein>
<organism evidence="2 3">
    <name type="scientific">Scleropages formosus</name>
    <name type="common">Asian bonytongue</name>
    <name type="synonym">Osteoglossum formosum</name>
    <dbReference type="NCBI Taxonomy" id="113540"/>
    <lineage>
        <taxon>Eukaryota</taxon>
        <taxon>Metazoa</taxon>
        <taxon>Chordata</taxon>
        <taxon>Craniata</taxon>
        <taxon>Vertebrata</taxon>
        <taxon>Euteleostomi</taxon>
        <taxon>Actinopterygii</taxon>
        <taxon>Neopterygii</taxon>
        <taxon>Teleostei</taxon>
        <taxon>Osteoglossocephala</taxon>
        <taxon>Osteoglossomorpha</taxon>
        <taxon>Osteoglossiformes</taxon>
        <taxon>Osteoglossidae</taxon>
        <taxon>Scleropages</taxon>
    </lineage>
</organism>